<reference evidence="5 6" key="1">
    <citation type="submission" date="2017-03" db="EMBL/GenBank/DDBJ databases">
        <authorList>
            <person name="Afonso C.L."/>
            <person name="Miller P.J."/>
            <person name="Scott M.A."/>
            <person name="Spackman E."/>
            <person name="Goraichik I."/>
            <person name="Dimitrov K.M."/>
            <person name="Suarez D.L."/>
            <person name="Swayne D.E."/>
        </authorList>
    </citation>
    <scope>NUCLEOTIDE SEQUENCE [LARGE SCALE GENOMIC DNA]</scope>
    <source>
        <strain evidence="5 6">CECT 7745</strain>
    </source>
</reference>
<dbReference type="SUPFAM" id="SSF46785">
    <property type="entry name" value="Winged helix' DNA-binding domain"/>
    <property type="match status" value="1"/>
</dbReference>
<gene>
    <name evidence="5" type="primary">lrp_19</name>
    <name evidence="5" type="ORF">ROA7745_04497</name>
</gene>
<dbReference type="PROSITE" id="PS00519">
    <property type="entry name" value="HTH_ASNC_1"/>
    <property type="match status" value="1"/>
</dbReference>
<dbReference type="PRINTS" id="PR00033">
    <property type="entry name" value="HTHASNC"/>
</dbReference>
<dbReference type="GO" id="GO:0043200">
    <property type="term" value="P:response to amino acid"/>
    <property type="evidence" value="ECO:0007669"/>
    <property type="project" value="TreeGrafter"/>
</dbReference>
<dbReference type="InterPro" id="IPR011991">
    <property type="entry name" value="ArsR-like_HTH"/>
</dbReference>
<dbReference type="CDD" id="cd00090">
    <property type="entry name" value="HTH_ARSR"/>
    <property type="match status" value="1"/>
</dbReference>
<proteinExistence type="predicted"/>
<dbReference type="InterPro" id="IPR036388">
    <property type="entry name" value="WH-like_DNA-bd_sf"/>
</dbReference>
<dbReference type="Gene3D" id="1.10.10.10">
    <property type="entry name" value="Winged helix-like DNA-binding domain superfamily/Winged helix DNA-binding domain"/>
    <property type="match status" value="1"/>
</dbReference>
<dbReference type="Proteomes" id="UP000193224">
    <property type="component" value="Unassembled WGS sequence"/>
</dbReference>
<dbReference type="GO" id="GO:0005829">
    <property type="term" value="C:cytosol"/>
    <property type="evidence" value="ECO:0007669"/>
    <property type="project" value="TreeGrafter"/>
</dbReference>
<dbReference type="InterPro" id="IPR019887">
    <property type="entry name" value="Tscrpt_reg_AsnC/Lrp_C"/>
</dbReference>
<dbReference type="Pfam" id="PF13404">
    <property type="entry name" value="HTH_AsnC-type"/>
    <property type="match status" value="1"/>
</dbReference>
<dbReference type="EMBL" id="FWXB01000033">
    <property type="protein sequence ID" value="SMC14628.1"/>
    <property type="molecule type" value="Genomic_DNA"/>
</dbReference>
<keyword evidence="1" id="KW-0805">Transcription regulation</keyword>
<organism evidence="5 6">
    <name type="scientific">Roseovarius aestuarii</name>
    <dbReference type="NCBI Taxonomy" id="475083"/>
    <lineage>
        <taxon>Bacteria</taxon>
        <taxon>Pseudomonadati</taxon>
        <taxon>Pseudomonadota</taxon>
        <taxon>Alphaproteobacteria</taxon>
        <taxon>Rhodobacterales</taxon>
        <taxon>Roseobacteraceae</taxon>
        <taxon>Roseovarius</taxon>
    </lineage>
</organism>
<dbReference type="InterPro" id="IPR019888">
    <property type="entry name" value="Tscrpt_reg_AsnC-like"/>
</dbReference>
<feature type="domain" description="HTH asnC-type" evidence="4">
    <location>
        <begin position="4"/>
        <end position="65"/>
    </location>
</feature>
<evidence type="ECO:0000256" key="1">
    <source>
        <dbReference type="ARBA" id="ARBA00023015"/>
    </source>
</evidence>
<dbReference type="GO" id="GO:0006355">
    <property type="term" value="P:regulation of DNA-templated transcription"/>
    <property type="evidence" value="ECO:0007669"/>
    <property type="project" value="UniProtKB-ARBA"/>
</dbReference>
<evidence type="ECO:0000313" key="6">
    <source>
        <dbReference type="Proteomes" id="UP000193224"/>
    </source>
</evidence>
<dbReference type="InterPro" id="IPR000485">
    <property type="entry name" value="AsnC-type_HTH_dom"/>
</dbReference>
<dbReference type="InterPro" id="IPR036390">
    <property type="entry name" value="WH_DNA-bd_sf"/>
</dbReference>
<evidence type="ECO:0000313" key="5">
    <source>
        <dbReference type="EMBL" id="SMC14628.1"/>
    </source>
</evidence>
<accession>A0A1X7BYE7</accession>
<dbReference type="SUPFAM" id="SSF54909">
    <property type="entry name" value="Dimeric alpha+beta barrel"/>
    <property type="match status" value="1"/>
</dbReference>
<sequence length="158" mass="17824">MSIIDDIDRRLLTELQRDADLPLEELGNRVGLSRNACWRRVKALQAAGVIRARVALLDPARIGLGLEVFIQIKATRHDAEWLEKFARATRAIPEITGTYRMTGDLDYLIRARVADMADYDRLYQTLIARVPMGDVSASFVMEEIKDTTELPLHRAGSS</sequence>
<evidence type="ECO:0000259" key="4">
    <source>
        <dbReference type="PROSITE" id="PS50956"/>
    </source>
</evidence>
<dbReference type="AlphaFoldDB" id="A0A1X7BYE7"/>
<dbReference type="Pfam" id="PF01037">
    <property type="entry name" value="AsnC_trans_reg"/>
    <property type="match status" value="1"/>
</dbReference>
<dbReference type="InterPro" id="IPR019885">
    <property type="entry name" value="Tscrpt_reg_HTH_AsnC-type_CS"/>
</dbReference>
<keyword evidence="3" id="KW-0804">Transcription</keyword>
<protein>
    <submittedName>
        <fullName evidence="5">Leucine-responsive regulatory protein</fullName>
    </submittedName>
</protein>
<dbReference type="GO" id="GO:0043565">
    <property type="term" value="F:sequence-specific DNA binding"/>
    <property type="evidence" value="ECO:0007669"/>
    <property type="project" value="InterPro"/>
</dbReference>
<dbReference type="SMART" id="SM00344">
    <property type="entry name" value="HTH_ASNC"/>
    <property type="match status" value="1"/>
</dbReference>
<dbReference type="PANTHER" id="PTHR30154:SF17">
    <property type="entry name" value="DNA-BINDING TRANSCRIPTIONAL ACTIVATOR DECR"/>
    <property type="match status" value="1"/>
</dbReference>
<dbReference type="InterPro" id="IPR011008">
    <property type="entry name" value="Dimeric_a/b-barrel"/>
</dbReference>
<dbReference type="RefSeq" id="WP_085802519.1">
    <property type="nucleotide sequence ID" value="NZ_FWXB01000033.1"/>
</dbReference>
<keyword evidence="6" id="KW-1185">Reference proteome</keyword>
<dbReference type="PROSITE" id="PS50956">
    <property type="entry name" value="HTH_ASNC_2"/>
    <property type="match status" value="1"/>
</dbReference>
<keyword evidence="2" id="KW-0238">DNA-binding</keyword>
<evidence type="ECO:0000256" key="3">
    <source>
        <dbReference type="ARBA" id="ARBA00023163"/>
    </source>
</evidence>
<dbReference type="OrthoDB" id="7847328at2"/>
<name>A0A1X7BYE7_9RHOB</name>
<evidence type="ECO:0000256" key="2">
    <source>
        <dbReference type="ARBA" id="ARBA00023125"/>
    </source>
</evidence>
<dbReference type="Gene3D" id="3.30.70.920">
    <property type="match status" value="1"/>
</dbReference>
<dbReference type="PANTHER" id="PTHR30154">
    <property type="entry name" value="LEUCINE-RESPONSIVE REGULATORY PROTEIN"/>
    <property type="match status" value="1"/>
</dbReference>